<dbReference type="RefSeq" id="WP_018385187.1">
    <property type="nucleotide sequence ID" value="NZ_LLZU01000039.1"/>
</dbReference>
<feature type="domain" description="Peroxisomal multifunctional enzyme type 2-like N-terminal" evidence="3">
    <location>
        <begin position="20"/>
        <end position="145"/>
    </location>
</feature>
<dbReference type="EMBL" id="LLZU01000039">
    <property type="protein sequence ID" value="KRV46604.1"/>
    <property type="molecule type" value="Genomic_DNA"/>
</dbReference>
<organism evidence="4 5">
    <name type="scientific">Wenjunlia vitaminophila</name>
    <name type="common">Streptomyces vitaminophilus</name>
    <dbReference type="NCBI Taxonomy" id="76728"/>
    <lineage>
        <taxon>Bacteria</taxon>
        <taxon>Bacillati</taxon>
        <taxon>Actinomycetota</taxon>
        <taxon>Actinomycetes</taxon>
        <taxon>Kitasatosporales</taxon>
        <taxon>Streptomycetaceae</taxon>
        <taxon>Wenjunlia</taxon>
    </lineage>
</organism>
<sequence length="284" mass="30332">MPIDVAAALAAEPRVVELTWDHKDVLLYHLGIGAGAAATDPDELRYTLESRLQVLPSFGTVAGGAMAADGGLSFPGLDVDLAAVLHGGQRLTAYRPIPARGRAVQSSRVAAVHDKGKAAVIELRSEVSDDDGPLWASDTQIFVRGEGGFGGERGPSVRLPAPQLPPDRTVDRATRADQALLYRLSGDWNPLHADPAFARLAGFDRPILHGLCSYGIVLKAVVDTELGGDPARVRGYSTRFAGVLFPGETIRLRMWRRHGAVQVVATAVERDEAPVLTDTLIEHS</sequence>
<dbReference type="CDD" id="cd03448">
    <property type="entry name" value="HDE_HSD"/>
    <property type="match status" value="1"/>
</dbReference>
<dbReference type="Pfam" id="PF22622">
    <property type="entry name" value="MFE-2_hydrat-2_N"/>
    <property type="match status" value="1"/>
</dbReference>
<dbReference type="eggNOG" id="COG2030">
    <property type="taxonomic scope" value="Bacteria"/>
</dbReference>
<keyword evidence="5" id="KW-1185">Reference proteome</keyword>
<comment type="caution">
    <text evidence="4">The sequence shown here is derived from an EMBL/GenBank/DDBJ whole genome shotgun (WGS) entry which is preliminary data.</text>
</comment>
<feature type="domain" description="MaoC-like" evidence="2">
    <location>
        <begin position="162"/>
        <end position="258"/>
    </location>
</feature>
<protein>
    <submittedName>
        <fullName evidence="4">3-alpha,7-alpha, 12-alpha-trihydroxy-5-beta-cholest-24-enoyl-CoA hydratase</fullName>
    </submittedName>
</protein>
<dbReference type="PANTHER" id="PTHR13078:SF59">
    <property type="entry name" value="ENOYL-COA HYDRATASE CHSH3"/>
    <property type="match status" value="1"/>
</dbReference>
<dbReference type="InterPro" id="IPR002539">
    <property type="entry name" value="MaoC-like_dom"/>
</dbReference>
<dbReference type="GO" id="GO:0006635">
    <property type="term" value="P:fatty acid beta-oxidation"/>
    <property type="evidence" value="ECO:0007669"/>
    <property type="project" value="TreeGrafter"/>
</dbReference>
<dbReference type="GO" id="GO:0044594">
    <property type="term" value="F:17-beta-hydroxysteroid dehydrogenase (NAD+) activity"/>
    <property type="evidence" value="ECO:0007669"/>
    <property type="project" value="TreeGrafter"/>
</dbReference>
<comment type="similarity">
    <text evidence="1">Belongs to the enoyl-CoA hydratase/isomerase family.</text>
</comment>
<evidence type="ECO:0000256" key="1">
    <source>
        <dbReference type="ARBA" id="ARBA00005254"/>
    </source>
</evidence>
<dbReference type="PANTHER" id="PTHR13078">
    <property type="entry name" value="PEROXISOMAL MULTIFUNCTIONAL ENZYME TYPE 2-RELATED"/>
    <property type="match status" value="1"/>
</dbReference>
<dbReference type="GO" id="GO:0004300">
    <property type="term" value="F:enoyl-CoA hydratase activity"/>
    <property type="evidence" value="ECO:0007669"/>
    <property type="project" value="TreeGrafter"/>
</dbReference>
<dbReference type="Pfam" id="PF01575">
    <property type="entry name" value="MaoC_dehydratas"/>
    <property type="match status" value="1"/>
</dbReference>
<reference evidence="4 5" key="1">
    <citation type="submission" date="2015-10" db="EMBL/GenBank/DDBJ databases">
        <title>Draft genome sequence of pyrrolomycin-producing Streptomyces vitaminophilus.</title>
        <authorList>
            <person name="Graham D.E."/>
            <person name="Mahan K.M."/>
            <person name="Klingeman D.M."/>
            <person name="Hettich R.L."/>
            <person name="Parry R.J."/>
        </authorList>
    </citation>
    <scope>NUCLEOTIDE SEQUENCE [LARGE SCALE GENOMIC DNA]</scope>
    <source>
        <strain evidence="4 5">ATCC 31673</strain>
    </source>
</reference>
<proteinExistence type="inferred from homology"/>
<accession>A0A0T6LL76</accession>
<gene>
    <name evidence="4" type="ORF">AQ490_12065</name>
</gene>
<dbReference type="OrthoDB" id="5522043at2"/>
<evidence type="ECO:0000313" key="5">
    <source>
        <dbReference type="Proteomes" id="UP000050867"/>
    </source>
</evidence>
<dbReference type="InterPro" id="IPR054357">
    <property type="entry name" value="MFE-2_N"/>
</dbReference>
<dbReference type="SUPFAM" id="SSF54637">
    <property type="entry name" value="Thioesterase/thiol ester dehydrase-isomerase"/>
    <property type="match status" value="2"/>
</dbReference>
<evidence type="ECO:0000259" key="2">
    <source>
        <dbReference type="Pfam" id="PF01575"/>
    </source>
</evidence>
<evidence type="ECO:0000259" key="3">
    <source>
        <dbReference type="Pfam" id="PF22622"/>
    </source>
</evidence>
<dbReference type="AlphaFoldDB" id="A0A0T6LL76"/>
<dbReference type="GO" id="GO:0003857">
    <property type="term" value="F:(3S)-3-hydroxyacyl-CoA dehydrogenase (NAD+) activity"/>
    <property type="evidence" value="ECO:0007669"/>
    <property type="project" value="TreeGrafter"/>
</dbReference>
<dbReference type="Gene3D" id="3.10.129.10">
    <property type="entry name" value="Hotdog Thioesterase"/>
    <property type="match status" value="1"/>
</dbReference>
<dbReference type="InterPro" id="IPR029069">
    <property type="entry name" value="HotDog_dom_sf"/>
</dbReference>
<dbReference type="STRING" id="76728.AQ490_12065"/>
<dbReference type="Proteomes" id="UP000050867">
    <property type="component" value="Unassembled WGS sequence"/>
</dbReference>
<evidence type="ECO:0000313" key="4">
    <source>
        <dbReference type="EMBL" id="KRV46604.1"/>
    </source>
</evidence>
<name>A0A0T6LL76_WENVI</name>